<name>A0AA39SEZ3_ACESA</name>
<dbReference type="Gene3D" id="1.20.1110.10">
    <property type="entry name" value="Calcium-transporting ATPase, transmembrane domain"/>
    <property type="match status" value="1"/>
</dbReference>
<keyword evidence="2" id="KW-1185">Reference proteome</keyword>
<protein>
    <submittedName>
        <fullName evidence="1">Uncharacterized protein</fullName>
    </submittedName>
</protein>
<proteinExistence type="predicted"/>
<sequence length="153" mass="16782">MFRFNTNVESFDTVGSTLDAGLLTATTTNTTATAILSDNPGCRWRNPFLSFGSKIKKGRGYMFATSVGDQIEIAKLLSSVIQDPNEKTLREAHIGKISTYIENLGLPVSLFIAFVGDRHNGDVNELPELKGKVSVDMLMKIFQKTLLNPQGKV</sequence>
<gene>
    <name evidence="1" type="ORF">LWI29_025448</name>
</gene>
<dbReference type="Proteomes" id="UP001168877">
    <property type="component" value="Unassembled WGS sequence"/>
</dbReference>
<comment type="caution">
    <text evidence="1">The sequence shown here is derived from an EMBL/GenBank/DDBJ whole genome shotgun (WGS) entry which is preliminary data.</text>
</comment>
<evidence type="ECO:0000313" key="2">
    <source>
        <dbReference type="Proteomes" id="UP001168877"/>
    </source>
</evidence>
<accession>A0AA39SEZ3</accession>
<reference evidence="1" key="2">
    <citation type="submission" date="2023-06" db="EMBL/GenBank/DDBJ databases">
        <authorList>
            <person name="Swenson N.G."/>
            <person name="Wegrzyn J.L."/>
            <person name="Mcevoy S.L."/>
        </authorList>
    </citation>
    <scope>NUCLEOTIDE SEQUENCE</scope>
    <source>
        <strain evidence="1">NS2018</strain>
        <tissue evidence="1">Leaf</tissue>
    </source>
</reference>
<dbReference type="EMBL" id="JAUESC010000381">
    <property type="protein sequence ID" value="KAK0590328.1"/>
    <property type="molecule type" value="Genomic_DNA"/>
</dbReference>
<reference evidence="1" key="1">
    <citation type="journal article" date="2022" name="Plant J.">
        <title>Strategies of tolerance reflected in two North American maple genomes.</title>
        <authorList>
            <person name="McEvoy S.L."/>
            <person name="Sezen U.U."/>
            <person name="Trouern-Trend A."/>
            <person name="McMahon S.M."/>
            <person name="Schaberg P.G."/>
            <person name="Yang J."/>
            <person name="Wegrzyn J.L."/>
            <person name="Swenson N.G."/>
        </authorList>
    </citation>
    <scope>NUCLEOTIDE SEQUENCE</scope>
    <source>
        <strain evidence="1">NS2018</strain>
    </source>
</reference>
<evidence type="ECO:0000313" key="1">
    <source>
        <dbReference type="EMBL" id="KAK0590328.1"/>
    </source>
</evidence>
<dbReference type="AlphaFoldDB" id="A0AA39SEZ3"/>
<organism evidence="1 2">
    <name type="scientific">Acer saccharum</name>
    <name type="common">Sugar maple</name>
    <dbReference type="NCBI Taxonomy" id="4024"/>
    <lineage>
        <taxon>Eukaryota</taxon>
        <taxon>Viridiplantae</taxon>
        <taxon>Streptophyta</taxon>
        <taxon>Embryophyta</taxon>
        <taxon>Tracheophyta</taxon>
        <taxon>Spermatophyta</taxon>
        <taxon>Magnoliopsida</taxon>
        <taxon>eudicotyledons</taxon>
        <taxon>Gunneridae</taxon>
        <taxon>Pentapetalae</taxon>
        <taxon>rosids</taxon>
        <taxon>malvids</taxon>
        <taxon>Sapindales</taxon>
        <taxon>Sapindaceae</taxon>
        <taxon>Hippocastanoideae</taxon>
        <taxon>Acereae</taxon>
        <taxon>Acer</taxon>
    </lineage>
</organism>